<evidence type="ECO:0000256" key="11">
    <source>
        <dbReference type="ARBA" id="ARBA00023146"/>
    </source>
</evidence>
<dbReference type="Proteomes" id="UP000192783">
    <property type="component" value="Unassembled WGS sequence"/>
</dbReference>
<organism evidence="14 15">
    <name type="scientific">Desulfacinum hydrothermale DSM 13146</name>
    <dbReference type="NCBI Taxonomy" id="1121390"/>
    <lineage>
        <taxon>Bacteria</taxon>
        <taxon>Pseudomonadati</taxon>
        <taxon>Thermodesulfobacteriota</taxon>
        <taxon>Syntrophobacteria</taxon>
        <taxon>Syntrophobacterales</taxon>
        <taxon>Syntrophobacteraceae</taxon>
        <taxon>Desulfacinum</taxon>
    </lineage>
</organism>
<sequence length="493" mass="56338">MTLTVYNTLTKKRESFQPLEPGKVRLYVCGVTVYDLCHVGHARSAIVFDVIYRYLKYRGYQVTYVRNFTDIDDKIIKRANEEGTDYRTIADRYIAAFHEDMDALDVLRPDLEPLATDNIDQMIHIIRRLEEKGIAYQAGSDVYFSVEKFPEYGKLSGRSLEDMMAGARVEVDPNKKNPLDFVLWKGSKPGEPAWDSPWGPGRPGWHIECSAMGNRFLGPTFDVHGGGKDLIFPHHENEIAQSEAAFGVPFVRYWVHNGFVNINNEKMSKSLGNFFTIRDILKSVHPETLRLFVISKHYRSPVDFSDEALAETERALVRLYATLEDADRRAPDTGGDPPHEKALMAQDKDLFEKSRNLPDHFRDAMDNDFNTAQAIGHLFEVQRALQRFLDSFGRKKLKGPAAFLARQAAETIQEHAKVLGLITRTPEAFSRQIRQIKIREKGLSEAQVHDLIAKRDQARKAKDFAEADRIRDQLTAMGVQLEDTPEGTRWRVH</sequence>
<dbReference type="GO" id="GO:0006423">
    <property type="term" value="P:cysteinyl-tRNA aminoacylation"/>
    <property type="evidence" value="ECO:0007669"/>
    <property type="project" value="UniProtKB-UniRule"/>
</dbReference>
<keyword evidence="11 12" id="KW-0030">Aminoacyl-tRNA synthetase</keyword>
<feature type="short sequence motif" description="'HIGH' region" evidence="12">
    <location>
        <begin position="31"/>
        <end position="41"/>
    </location>
</feature>
<comment type="similarity">
    <text evidence="2 12">Belongs to the class-I aminoacyl-tRNA synthetase family.</text>
</comment>
<keyword evidence="5 12" id="KW-0436">Ligase</keyword>
<keyword evidence="9 12" id="KW-0067">ATP-binding</keyword>
<dbReference type="InterPro" id="IPR032678">
    <property type="entry name" value="tRNA-synt_1_cat_dom"/>
</dbReference>
<dbReference type="InterPro" id="IPR009080">
    <property type="entry name" value="tRNAsynth_Ia_anticodon-bd"/>
</dbReference>
<dbReference type="EC" id="6.1.1.16" evidence="12"/>
<name>A0A1W1X055_9BACT</name>
<dbReference type="PANTHER" id="PTHR10890:SF3">
    <property type="entry name" value="CYSTEINE--TRNA LIGASE, CYTOPLASMIC"/>
    <property type="match status" value="1"/>
</dbReference>
<dbReference type="AlphaFoldDB" id="A0A1W1X055"/>
<dbReference type="InterPro" id="IPR056411">
    <property type="entry name" value="CysS_C"/>
</dbReference>
<dbReference type="SMART" id="SM00840">
    <property type="entry name" value="DALR_2"/>
    <property type="match status" value="1"/>
</dbReference>
<accession>A0A1W1X055</accession>
<dbReference type="EMBL" id="FWXF01000001">
    <property type="protein sequence ID" value="SMC16771.1"/>
    <property type="molecule type" value="Genomic_DNA"/>
</dbReference>
<feature type="binding site" evidence="12">
    <location>
        <position position="269"/>
    </location>
    <ligand>
        <name>ATP</name>
        <dbReference type="ChEBI" id="CHEBI:30616"/>
    </ligand>
</feature>
<comment type="cofactor">
    <cofactor evidence="12">
        <name>Zn(2+)</name>
        <dbReference type="ChEBI" id="CHEBI:29105"/>
    </cofactor>
    <text evidence="12">Binds 1 zinc ion per subunit.</text>
</comment>
<dbReference type="Pfam" id="PF23493">
    <property type="entry name" value="CysS_C"/>
    <property type="match status" value="1"/>
</dbReference>
<reference evidence="14 15" key="1">
    <citation type="submission" date="2017-04" db="EMBL/GenBank/DDBJ databases">
        <authorList>
            <person name="Afonso C.L."/>
            <person name="Miller P.J."/>
            <person name="Scott M.A."/>
            <person name="Spackman E."/>
            <person name="Goraichik I."/>
            <person name="Dimitrov K.M."/>
            <person name="Suarez D.L."/>
            <person name="Swayne D.E."/>
        </authorList>
    </citation>
    <scope>NUCLEOTIDE SEQUENCE [LARGE SCALE GENOMIC DNA]</scope>
    <source>
        <strain evidence="14 15">DSM 13146</strain>
    </source>
</reference>
<gene>
    <name evidence="12" type="primary">cysS</name>
    <name evidence="14" type="ORF">SAMN02746041_00164</name>
</gene>
<evidence type="ECO:0000256" key="6">
    <source>
        <dbReference type="ARBA" id="ARBA00022723"/>
    </source>
</evidence>
<dbReference type="SUPFAM" id="SSF52374">
    <property type="entry name" value="Nucleotidylyl transferase"/>
    <property type="match status" value="1"/>
</dbReference>
<comment type="subunit">
    <text evidence="3 12">Monomer.</text>
</comment>
<dbReference type="InterPro" id="IPR014729">
    <property type="entry name" value="Rossmann-like_a/b/a_fold"/>
</dbReference>
<dbReference type="GO" id="GO:0005829">
    <property type="term" value="C:cytosol"/>
    <property type="evidence" value="ECO:0007669"/>
    <property type="project" value="TreeGrafter"/>
</dbReference>
<evidence type="ECO:0000256" key="5">
    <source>
        <dbReference type="ARBA" id="ARBA00022598"/>
    </source>
</evidence>
<dbReference type="GO" id="GO:0004817">
    <property type="term" value="F:cysteine-tRNA ligase activity"/>
    <property type="evidence" value="ECO:0007669"/>
    <property type="project" value="UniProtKB-UniRule"/>
</dbReference>
<evidence type="ECO:0000256" key="3">
    <source>
        <dbReference type="ARBA" id="ARBA00011245"/>
    </source>
</evidence>
<dbReference type="RefSeq" id="WP_084055645.1">
    <property type="nucleotide sequence ID" value="NZ_FWXF01000001.1"/>
</dbReference>
<keyword evidence="6 12" id="KW-0479">Metal-binding</keyword>
<dbReference type="Pfam" id="PF01406">
    <property type="entry name" value="tRNA-synt_1e"/>
    <property type="match status" value="1"/>
</dbReference>
<protein>
    <recommendedName>
        <fullName evidence="12">Cysteine--tRNA ligase</fullName>
        <ecNumber evidence="12">6.1.1.16</ecNumber>
    </recommendedName>
    <alternativeName>
        <fullName evidence="12">Cysteinyl-tRNA synthetase</fullName>
        <shortName evidence="12">CysRS</shortName>
    </alternativeName>
</protein>
<feature type="binding site" evidence="12">
    <location>
        <position position="209"/>
    </location>
    <ligand>
        <name>Zn(2+)</name>
        <dbReference type="ChEBI" id="CHEBI:29105"/>
    </ligand>
</feature>
<dbReference type="CDD" id="cd00672">
    <property type="entry name" value="CysRS_core"/>
    <property type="match status" value="1"/>
</dbReference>
<evidence type="ECO:0000256" key="9">
    <source>
        <dbReference type="ARBA" id="ARBA00022840"/>
    </source>
</evidence>
<evidence type="ECO:0000256" key="12">
    <source>
        <dbReference type="HAMAP-Rule" id="MF_00041"/>
    </source>
</evidence>
<evidence type="ECO:0000256" key="2">
    <source>
        <dbReference type="ARBA" id="ARBA00005594"/>
    </source>
</evidence>
<evidence type="ECO:0000313" key="14">
    <source>
        <dbReference type="EMBL" id="SMC16771.1"/>
    </source>
</evidence>
<keyword evidence="10 12" id="KW-0648">Protein biosynthesis</keyword>
<evidence type="ECO:0000256" key="10">
    <source>
        <dbReference type="ARBA" id="ARBA00022917"/>
    </source>
</evidence>
<dbReference type="InterPro" id="IPR015803">
    <property type="entry name" value="Cys-tRNA-ligase"/>
</dbReference>
<feature type="domain" description="Cysteinyl-tRNA synthetase class Ia DALR" evidence="13">
    <location>
        <begin position="360"/>
        <end position="430"/>
    </location>
</feature>
<evidence type="ECO:0000256" key="1">
    <source>
        <dbReference type="ARBA" id="ARBA00004496"/>
    </source>
</evidence>
<dbReference type="SUPFAM" id="SSF47323">
    <property type="entry name" value="Anticodon-binding domain of a subclass of class I aminoacyl-tRNA synthetases"/>
    <property type="match status" value="1"/>
</dbReference>
<feature type="binding site" evidence="12">
    <location>
        <position position="234"/>
    </location>
    <ligand>
        <name>Zn(2+)</name>
        <dbReference type="ChEBI" id="CHEBI:29105"/>
    </ligand>
</feature>
<keyword evidence="8 12" id="KW-0862">Zinc</keyword>
<dbReference type="PRINTS" id="PR00983">
    <property type="entry name" value="TRNASYNTHCYS"/>
</dbReference>
<dbReference type="Gene3D" id="3.40.50.620">
    <property type="entry name" value="HUPs"/>
    <property type="match status" value="1"/>
</dbReference>
<keyword evidence="4 12" id="KW-0963">Cytoplasm</keyword>
<keyword evidence="15" id="KW-1185">Reference proteome</keyword>
<evidence type="ECO:0000256" key="7">
    <source>
        <dbReference type="ARBA" id="ARBA00022741"/>
    </source>
</evidence>
<dbReference type="Gene3D" id="1.20.120.1910">
    <property type="entry name" value="Cysteine-tRNA ligase, C-terminal anti-codon recognition domain"/>
    <property type="match status" value="1"/>
</dbReference>
<dbReference type="STRING" id="1121390.SAMN02746041_00164"/>
<feature type="binding site" evidence="12">
    <location>
        <position position="29"/>
    </location>
    <ligand>
        <name>Zn(2+)</name>
        <dbReference type="ChEBI" id="CHEBI:29105"/>
    </ligand>
</feature>
<keyword evidence="7 12" id="KW-0547">Nucleotide-binding</keyword>
<evidence type="ECO:0000256" key="8">
    <source>
        <dbReference type="ARBA" id="ARBA00022833"/>
    </source>
</evidence>
<dbReference type="InterPro" id="IPR024909">
    <property type="entry name" value="Cys-tRNA/MSH_ligase"/>
</dbReference>
<dbReference type="GO" id="GO:0008270">
    <property type="term" value="F:zinc ion binding"/>
    <property type="evidence" value="ECO:0007669"/>
    <property type="project" value="UniProtKB-UniRule"/>
</dbReference>
<dbReference type="Pfam" id="PF09190">
    <property type="entry name" value="DALR_2"/>
    <property type="match status" value="1"/>
</dbReference>
<evidence type="ECO:0000313" key="15">
    <source>
        <dbReference type="Proteomes" id="UP000192783"/>
    </source>
</evidence>
<evidence type="ECO:0000259" key="13">
    <source>
        <dbReference type="SMART" id="SM00840"/>
    </source>
</evidence>
<evidence type="ECO:0000256" key="4">
    <source>
        <dbReference type="ARBA" id="ARBA00022490"/>
    </source>
</evidence>
<dbReference type="PANTHER" id="PTHR10890">
    <property type="entry name" value="CYSTEINYL-TRNA SYNTHETASE"/>
    <property type="match status" value="1"/>
</dbReference>
<dbReference type="HAMAP" id="MF_00041">
    <property type="entry name" value="Cys_tRNA_synth"/>
    <property type="match status" value="1"/>
</dbReference>
<dbReference type="OrthoDB" id="9815130at2"/>
<dbReference type="GO" id="GO:0005524">
    <property type="term" value="F:ATP binding"/>
    <property type="evidence" value="ECO:0007669"/>
    <property type="project" value="UniProtKB-UniRule"/>
</dbReference>
<dbReference type="NCBIfam" id="TIGR00435">
    <property type="entry name" value="cysS"/>
    <property type="match status" value="1"/>
</dbReference>
<dbReference type="InterPro" id="IPR015273">
    <property type="entry name" value="Cys-tRNA-synt_Ia_DALR"/>
</dbReference>
<feature type="binding site" evidence="12">
    <location>
        <position position="238"/>
    </location>
    <ligand>
        <name>Zn(2+)</name>
        <dbReference type="ChEBI" id="CHEBI:29105"/>
    </ligand>
</feature>
<dbReference type="CDD" id="cd07963">
    <property type="entry name" value="Anticodon_Ia_Cys"/>
    <property type="match status" value="1"/>
</dbReference>
<feature type="short sequence motif" description="'KMSKS' region" evidence="12">
    <location>
        <begin position="266"/>
        <end position="270"/>
    </location>
</feature>
<proteinExistence type="inferred from homology"/>
<comment type="subcellular location">
    <subcellularLocation>
        <location evidence="1 12">Cytoplasm</location>
    </subcellularLocation>
</comment>
<dbReference type="FunFam" id="3.40.50.620:FF:000009">
    <property type="entry name" value="Cysteine--tRNA ligase"/>
    <property type="match status" value="1"/>
</dbReference>
<comment type="catalytic activity">
    <reaction evidence="12">
        <text>tRNA(Cys) + L-cysteine + ATP = L-cysteinyl-tRNA(Cys) + AMP + diphosphate</text>
        <dbReference type="Rhea" id="RHEA:17773"/>
        <dbReference type="Rhea" id="RHEA-COMP:9661"/>
        <dbReference type="Rhea" id="RHEA-COMP:9679"/>
        <dbReference type="ChEBI" id="CHEBI:30616"/>
        <dbReference type="ChEBI" id="CHEBI:33019"/>
        <dbReference type="ChEBI" id="CHEBI:35235"/>
        <dbReference type="ChEBI" id="CHEBI:78442"/>
        <dbReference type="ChEBI" id="CHEBI:78517"/>
        <dbReference type="ChEBI" id="CHEBI:456215"/>
        <dbReference type="EC" id="6.1.1.16"/>
    </reaction>
</comment>